<keyword evidence="5" id="KW-0527">Neuropeptide</keyword>
<keyword evidence="4" id="KW-0027">Amidation</keyword>
<keyword evidence="6" id="KW-0812">Transmembrane</keyword>
<dbReference type="PROSITE" id="PS00259">
    <property type="entry name" value="GASTRIN"/>
    <property type="match status" value="1"/>
</dbReference>
<comment type="subcellular location">
    <subcellularLocation>
        <location evidence="1">Secreted</location>
    </subcellularLocation>
</comment>
<evidence type="ECO:0000256" key="3">
    <source>
        <dbReference type="ARBA" id="ARBA00022525"/>
    </source>
</evidence>
<sequence length="169" mass="20489">MIKSNRKLFIRKLIQVGKNLQHYSEFVELRRFVHRQSSFHYLTVREAKMLRELKFKELNISPGIPGMMELLYKKPCGDDMNLTFALTCVMAVIWLFFAKCETEIISNLRRKFRNRPLLREYNVENLLLEEDDFTDLNKRQQFDDYGHLRFGKREQFEDYGHMRFGRSHE</sequence>
<evidence type="ECO:0000256" key="6">
    <source>
        <dbReference type="SAM" id="Phobius"/>
    </source>
</evidence>
<organism evidence="7 8">
    <name type="scientific">Apis cerana cerana</name>
    <name type="common">Oriental honeybee</name>
    <dbReference type="NCBI Taxonomy" id="94128"/>
    <lineage>
        <taxon>Eukaryota</taxon>
        <taxon>Metazoa</taxon>
        <taxon>Ecdysozoa</taxon>
        <taxon>Arthropoda</taxon>
        <taxon>Hexapoda</taxon>
        <taxon>Insecta</taxon>
        <taxon>Pterygota</taxon>
        <taxon>Neoptera</taxon>
        <taxon>Endopterygota</taxon>
        <taxon>Hymenoptera</taxon>
        <taxon>Apocrita</taxon>
        <taxon>Aculeata</taxon>
        <taxon>Apoidea</taxon>
        <taxon>Anthophila</taxon>
        <taxon>Apidae</taxon>
        <taxon>Apis</taxon>
    </lineage>
</organism>
<dbReference type="Proteomes" id="UP000242457">
    <property type="component" value="Unassembled WGS sequence"/>
</dbReference>
<comment type="similarity">
    <text evidence="2">Belongs to the gastrin/cholecystokinin family.</text>
</comment>
<gene>
    <name evidence="7" type="ORF">APICC_01796</name>
</gene>
<reference evidence="7 8" key="1">
    <citation type="submission" date="2014-07" db="EMBL/GenBank/DDBJ databases">
        <title>Genomic and transcriptomic analysis on Apis cerana provide comprehensive insights into honey bee biology.</title>
        <authorList>
            <person name="Diao Q."/>
            <person name="Sun L."/>
            <person name="Zheng H."/>
            <person name="Zheng H."/>
            <person name="Xu S."/>
            <person name="Wang S."/>
            <person name="Zeng Z."/>
            <person name="Hu F."/>
            <person name="Su S."/>
            <person name="Wu J."/>
        </authorList>
    </citation>
    <scope>NUCLEOTIDE SEQUENCE [LARGE SCALE GENOMIC DNA]</scope>
    <source>
        <tissue evidence="7">Pupae without intestine</tissue>
    </source>
</reference>
<keyword evidence="6" id="KW-1133">Transmembrane helix</keyword>
<dbReference type="OrthoDB" id="6360815at2759"/>
<evidence type="ECO:0000256" key="4">
    <source>
        <dbReference type="ARBA" id="ARBA00022815"/>
    </source>
</evidence>
<dbReference type="InterPro" id="IPR013259">
    <property type="entry name" value="Sulfakinin"/>
</dbReference>
<feature type="transmembrane region" description="Helical" evidence="6">
    <location>
        <begin position="80"/>
        <end position="97"/>
    </location>
</feature>
<dbReference type="InterPro" id="IPR013152">
    <property type="entry name" value="Gastrin/cholecystokinin_CS"/>
</dbReference>
<dbReference type="Pfam" id="PF08257">
    <property type="entry name" value="Sulfakinin"/>
    <property type="match status" value="2"/>
</dbReference>
<dbReference type="GO" id="GO:0005576">
    <property type="term" value="C:extracellular region"/>
    <property type="evidence" value="ECO:0007669"/>
    <property type="project" value="UniProtKB-SubCell"/>
</dbReference>
<dbReference type="STRING" id="94128.A0A2A3E0U8"/>
<dbReference type="GO" id="GO:0007218">
    <property type="term" value="P:neuropeptide signaling pathway"/>
    <property type="evidence" value="ECO:0007669"/>
    <property type="project" value="UniProtKB-KW"/>
</dbReference>
<evidence type="ECO:0000313" key="7">
    <source>
        <dbReference type="EMBL" id="PBC25365.1"/>
    </source>
</evidence>
<accession>A0A2A3E0U8</accession>
<dbReference type="EMBL" id="KZ288469">
    <property type="protein sequence ID" value="PBC25365.1"/>
    <property type="molecule type" value="Genomic_DNA"/>
</dbReference>
<evidence type="ECO:0000256" key="2">
    <source>
        <dbReference type="ARBA" id="ARBA00006273"/>
    </source>
</evidence>
<keyword evidence="8" id="KW-1185">Reference proteome</keyword>
<evidence type="ECO:0000256" key="1">
    <source>
        <dbReference type="ARBA" id="ARBA00004613"/>
    </source>
</evidence>
<protein>
    <submittedName>
        <fullName evidence="7">Callisulfakinin</fullName>
    </submittedName>
</protein>
<evidence type="ECO:0000313" key="8">
    <source>
        <dbReference type="Proteomes" id="UP000242457"/>
    </source>
</evidence>
<keyword evidence="6" id="KW-0472">Membrane</keyword>
<keyword evidence="3" id="KW-0964">Secreted</keyword>
<dbReference type="AlphaFoldDB" id="A0A2A3E0U8"/>
<name>A0A2A3E0U8_APICC</name>
<proteinExistence type="inferred from homology"/>
<evidence type="ECO:0000256" key="5">
    <source>
        <dbReference type="ARBA" id="ARBA00023320"/>
    </source>
</evidence>